<dbReference type="InterPro" id="IPR013083">
    <property type="entry name" value="Znf_RING/FYVE/PHD"/>
</dbReference>
<sequence length="394" mass="44017">MSRRLVNRGGLSATNTQPSASSRTAVLPDYEPPSCMLDSTARRALGELSNNRGTTAYEIQLKQSSRYIGISISDLHERLRIQRDRLAKLRAIREGKGGVKSSDEENLEAHVARLEKEVESLTKDHEISMRDLLDKRAELEDEADILGALYTRTTAQGAASGNDSTAQDAEDHTGPLPNDARARDVPSTLDAYNEIRSGKIAEYEQLSMHERYALNNDYVAFKKLWHDAAVGEDGPPLPDASRWFDRNGLPVMSGSTGMHGVQGDGDDSDDDIAVSREVVSVKCPLTLRTMQNPYSNRKCKHTFEKSALLDYLPMQGEVQCAQTGCNQKFSRANFDKDFFLDQAMLRRIERARAAEESDMDMDEDEDEELEGDSEVAVRGYKRRHSSRPPKTERG</sequence>
<evidence type="ECO:0000256" key="11">
    <source>
        <dbReference type="SAM" id="Coils"/>
    </source>
</evidence>
<feature type="region of interest" description="Disordered" evidence="12">
    <location>
        <begin position="352"/>
        <end position="394"/>
    </location>
</feature>
<evidence type="ECO:0000256" key="2">
    <source>
        <dbReference type="ARBA" id="ARBA00004718"/>
    </source>
</evidence>
<dbReference type="AlphaFoldDB" id="A0A084QW74"/>
<dbReference type="Gene3D" id="3.30.40.10">
    <property type="entry name" value="Zinc/RING finger domain, C3HC4 (zinc finger)"/>
    <property type="match status" value="1"/>
</dbReference>
<feature type="compositionally biased region" description="Polar residues" evidence="12">
    <location>
        <begin position="12"/>
        <end position="24"/>
    </location>
</feature>
<dbReference type="OMA" id="TWFSHLE"/>
<feature type="coiled-coil region" evidence="11">
    <location>
        <begin position="104"/>
        <end position="149"/>
    </location>
</feature>
<dbReference type="SUPFAM" id="SSF57850">
    <property type="entry name" value="RING/U-box"/>
    <property type="match status" value="1"/>
</dbReference>
<comment type="similarity">
    <text evidence="3">Belongs to the NSE2 family.</text>
</comment>
<dbReference type="EMBL" id="KL659949">
    <property type="protein sequence ID" value="KFA68209.1"/>
    <property type="molecule type" value="Genomic_DNA"/>
</dbReference>
<comment type="pathway">
    <text evidence="2">Protein modification; protein sumoylation.</text>
</comment>
<evidence type="ECO:0000256" key="1">
    <source>
        <dbReference type="ARBA" id="ARBA00004123"/>
    </source>
</evidence>
<dbReference type="InterPro" id="IPR004181">
    <property type="entry name" value="Znf_MIZ"/>
</dbReference>
<dbReference type="OrthoDB" id="26899at2759"/>
<dbReference type="GO" id="GO:0016925">
    <property type="term" value="P:protein sumoylation"/>
    <property type="evidence" value="ECO:0007669"/>
    <property type="project" value="UniProtKB-UniPathway"/>
</dbReference>
<reference evidence="14 15" key="1">
    <citation type="journal article" date="2014" name="BMC Genomics">
        <title>Comparative genome sequencing reveals chemotype-specific gene clusters in the toxigenic black mold Stachybotrys.</title>
        <authorList>
            <person name="Semeiks J."/>
            <person name="Borek D."/>
            <person name="Otwinowski Z."/>
            <person name="Grishin N.V."/>
        </authorList>
    </citation>
    <scope>NUCLEOTIDE SEQUENCE [LARGE SCALE GENOMIC DNA]</scope>
    <source>
        <strain evidence="14 15">IBT 40285</strain>
    </source>
</reference>
<feature type="domain" description="SP-RING-type" evidence="13">
    <location>
        <begin position="268"/>
        <end position="353"/>
    </location>
</feature>
<proteinExistence type="inferred from homology"/>
<evidence type="ECO:0000256" key="9">
    <source>
        <dbReference type="ARBA" id="ARBA00023242"/>
    </source>
</evidence>
<gene>
    <name evidence="14" type="ORF">S40285_01590</name>
</gene>
<dbReference type="STRING" id="1283841.A0A084QW74"/>
<dbReference type="GO" id="GO:0005634">
    <property type="term" value="C:nucleus"/>
    <property type="evidence" value="ECO:0007669"/>
    <property type="project" value="UniProtKB-SubCell"/>
</dbReference>
<feature type="compositionally biased region" description="Polar residues" evidence="12">
    <location>
        <begin position="156"/>
        <end position="167"/>
    </location>
</feature>
<evidence type="ECO:0000313" key="14">
    <source>
        <dbReference type="EMBL" id="KFA68209.1"/>
    </source>
</evidence>
<evidence type="ECO:0000256" key="4">
    <source>
        <dbReference type="ARBA" id="ARBA00022679"/>
    </source>
</evidence>
<evidence type="ECO:0000256" key="12">
    <source>
        <dbReference type="SAM" id="MobiDB-lite"/>
    </source>
</evidence>
<dbReference type="GO" id="GO:0000724">
    <property type="term" value="P:double-strand break repair via homologous recombination"/>
    <property type="evidence" value="ECO:0007669"/>
    <property type="project" value="InterPro"/>
</dbReference>
<comment type="subcellular location">
    <subcellularLocation>
        <location evidence="1">Nucleus</location>
    </subcellularLocation>
</comment>
<keyword evidence="5" id="KW-0479">Metal-binding</keyword>
<keyword evidence="11" id="KW-0175">Coiled coil</keyword>
<dbReference type="PANTHER" id="PTHR21330:SF1">
    <property type="entry name" value="E3 SUMO-PROTEIN LIGASE NSE2"/>
    <property type="match status" value="1"/>
</dbReference>
<accession>A0A084QW74</accession>
<feature type="compositionally biased region" description="Acidic residues" evidence="12">
    <location>
        <begin position="356"/>
        <end position="373"/>
    </location>
</feature>
<dbReference type="PROSITE" id="PS51044">
    <property type="entry name" value="ZF_SP_RING"/>
    <property type="match status" value="1"/>
</dbReference>
<keyword evidence="15" id="KW-1185">Reference proteome</keyword>
<keyword evidence="6 10" id="KW-0863">Zinc-finger</keyword>
<dbReference type="Proteomes" id="UP000028524">
    <property type="component" value="Unassembled WGS sequence"/>
</dbReference>
<evidence type="ECO:0000256" key="3">
    <source>
        <dbReference type="ARBA" id="ARBA00008212"/>
    </source>
</evidence>
<dbReference type="GO" id="GO:0030915">
    <property type="term" value="C:Smc5-Smc6 complex"/>
    <property type="evidence" value="ECO:0007669"/>
    <property type="project" value="InterPro"/>
</dbReference>
<evidence type="ECO:0000256" key="6">
    <source>
        <dbReference type="ARBA" id="ARBA00022771"/>
    </source>
</evidence>
<dbReference type="CDD" id="cd16651">
    <property type="entry name" value="SPL-RING_NSE2"/>
    <property type="match status" value="1"/>
</dbReference>
<name>A0A084QW74_STAC4</name>
<dbReference type="InParanoid" id="A0A084QW74"/>
<keyword evidence="8" id="KW-0862">Zinc</keyword>
<dbReference type="HOGENOM" id="CLU_028753_0_0_1"/>
<dbReference type="GO" id="GO:0061665">
    <property type="term" value="F:SUMO ligase activity"/>
    <property type="evidence" value="ECO:0007669"/>
    <property type="project" value="TreeGrafter"/>
</dbReference>
<evidence type="ECO:0000256" key="8">
    <source>
        <dbReference type="ARBA" id="ARBA00022833"/>
    </source>
</evidence>
<evidence type="ECO:0000256" key="5">
    <source>
        <dbReference type="ARBA" id="ARBA00022723"/>
    </source>
</evidence>
<keyword evidence="7" id="KW-0833">Ubl conjugation pathway</keyword>
<feature type="region of interest" description="Disordered" evidence="12">
    <location>
        <begin position="1"/>
        <end position="30"/>
    </location>
</feature>
<evidence type="ECO:0000256" key="7">
    <source>
        <dbReference type="ARBA" id="ARBA00022786"/>
    </source>
</evidence>
<keyword evidence="9" id="KW-0539">Nucleus</keyword>
<dbReference type="GO" id="GO:0008270">
    <property type="term" value="F:zinc ion binding"/>
    <property type="evidence" value="ECO:0007669"/>
    <property type="project" value="UniProtKB-KW"/>
</dbReference>
<evidence type="ECO:0000313" key="15">
    <source>
        <dbReference type="Proteomes" id="UP000028524"/>
    </source>
</evidence>
<dbReference type="Pfam" id="PF11789">
    <property type="entry name" value="zf-Nse"/>
    <property type="match status" value="1"/>
</dbReference>
<evidence type="ECO:0000259" key="13">
    <source>
        <dbReference type="PROSITE" id="PS51044"/>
    </source>
</evidence>
<dbReference type="PANTHER" id="PTHR21330">
    <property type="entry name" value="E3 SUMO-PROTEIN LIGASE NSE2"/>
    <property type="match status" value="1"/>
</dbReference>
<feature type="region of interest" description="Disordered" evidence="12">
    <location>
        <begin position="156"/>
        <end position="185"/>
    </location>
</feature>
<dbReference type="InterPro" id="IPR026846">
    <property type="entry name" value="Nse2(Mms21)"/>
</dbReference>
<protein>
    <recommendedName>
        <fullName evidence="13">SP-RING-type domain-containing protein</fullName>
    </recommendedName>
</protein>
<keyword evidence="4" id="KW-0808">Transferase</keyword>
<organism evidence="14 15">
    <name type="scientific">Stachybotrys chlorohalonatus (strain IBT 40285)</name>
    <dbReference type="NCBI Taxonomy" id="1283841"/>
    <lineage>
        <taxon>Eukaryota</taxon>
        <taxon>Fungi</taxon>
        <taxon>Dikarya</taxon>
        <taxon>Ascomycota</taxon>
        <taxon>Pezizomycotina</taxon>
        <taxon>Sordariomycetes</taxon>
        <taxon>Hypocreomycetidae</taxon>
        <taxon>Hypocreales</taxon>
        <taxon>Stachybotryaceae</taxon>
        <taxon>Stachybotrys</taxon>
    </lineage>
</organism>
<dbReference type="UniPathway" id="UPA00886"/>
<evidence type="ECO:0000256" key="10">
    <source>
        <dbReference type="PROSITE-ProRule" id="PRU00452"/>
    </source>
</evidence>